<keyword evidence="2" id="KW-1133">Transmembrane helix</keyword>
<protein>
    <submittedName>
        <fullName evidence="4">LytR family transcriptional regulator</fullName>
    </submittedName>
</protein>
<accession>A0A5B0EP26</accession>
<organism evidence="4 5">
    <name type="scientific">Paeniglutamicibacter gangotriensis</name>
    <dbReference type="NCBI Taxonomy" id="254787"/>
    <lineage>
        <taxon>Bacteria</taxon>
        <taxon>Bacillati</taxon>
        <taxon>Actinomycetota</taxon>
        <taxon>Actinomycetes</taxon>
        <taxon>Micrococcales</taxon>
        <taxon>Micrococcaceae</taxon>
        <taxon>Paeniglutamicibacter</taxon>
    </lineage>
</organism>
<gene>
    <name evidence="4" type="ORF">FQ154_04580</name>
</gene>
<evidence type="ECO:0000256" key="2">
    <source>
        <dbReference type="SAM" id="Phobius"/>
    </source>
</evidence>
<feature type="compositionally biased region" description="Polar residues" evidence="1">
    <location>
        <begin position="1"/>
        <end position="14"/>
    </location>
</feature>
<comment type="caution">
    <text evidence="4">The sequence shown here is derived from an EMBL/GenBank/DDBJ whole genome shotgun (WGS) entry which is preliminary data.</text>
</comment>
<evidence type="ECO:0000259" key="3">
    <source>
        <dbReference type="Pfam" id="PF13399"/>
    </source>
</evidence>
<dbReference type="Gene3D" id="3.30.70.2390">
    <property type="match status" value="1"/>
</dbReference>
<name>A0A5B0EP26_9MICC</name>
<evidence type="ECO:0000313" key="5">
    <source>
        <dbReference type="Proteomes" id="UP000323856"/>
    </source>
</evidence>
<dbReference type="EMBL" id="VOBL01000003">
    <property type="protein sequence ID" value="KAA0979029.1"/>
    <property type="molecule type" value="Genomic_DNA"/>
</dbReference>
<dbReference type="InterPro" id="IPR027381">
    <property type="entry name" value="LytR/CpsA/Psr_C"/>
</dbReference>
<feature type="domain" description="LytR/CpsA/Psr regulator C-terminal" evidence="3">
    <location>
        <begin position="158"/>
        <end position="241"/>
    </location>
</feature>
<reference evidence="4 5" key="1">
    <citation type="submission" date="2019-07" db="EMBL/GenBank/DDBJ databases">
        <title>Analysis of the biochemical properties, biological activity and biotechnological potential of siderophores and biosurfactants produced by Antarctic psychrotolerant bacteria.</title>
        <authorList>
            <person name="Styczynski M."/>
            <person name="Krucon T."/>
            <person name="Decewicz P."/>
            <person name="Dziewit L."/>
        </authorList>
    </citation>
    <scope>NUCLEOTIDE SEQUENCE [LARGE SCALE GENOMIC DNA]</scope>
    <source>
        <strain evidence="4 5">ANT_H27</strain>
    </source>
</reference>
<keyword evidence="2" id="KW-0472">Membrane</keyword>
<keyword evidence="2" id="KW-0812">Transmembrane</keyword>
<feature type="region of interest" description="Disordered" evidence="1">
    <location>
        <begin position="1"/>
        <end position="37"/>
    </location>
</feature>
<dbReference type="Proteomes" id="UP000323856">
    <property type="component" value="Unassembled WGS sequence"/>
</dbReference>
<feature type="region of interest" description="Disordered" evidence="1">
    <location>
        <begin position="82"/>
        <end position="160"/>
    </location>
</feature>
<dbReference type="Pfam" id="PF13399">
    <property type="entry name" value="LytR_C"/>
    <property type="match status" value="1"/>
</dbReference>
<feature type="compositionally biased region" description="Low complexity" evidence="1">
    <location>
        <begin position="84"/>
        <end position="95"/>
    </location>
</feature>
<sequence length="242" mass="25398">MPTLQETSPRTGMTNYPRDEFDRVPEFSNRSGSHRENGWAAAASVGGARSGLRWLMVFGALALVVGLFSFMVLPKLMGTSNDPAPVAASSSASTKASEEPTVDSSADSSETPSESSTESESMDSDSTEPSDTTGSSDESQSSSPGQSDFPEDVDPTMTMGVYNGSNIGGVAGTARTTLLDAGYSNVVASDWTKKVTYSTVYYRSETYRATAEAAAKELGLTSIMQSADIPGNIAIVLGNTYQ</sequence>
<feature type="compositionally biased region" description="Low complexity" evidence="1">
    <location>
        <begin position="129"/>
        <end position="147"/>
    </location>
</feature>
<proteinExistence type="predicted"/>
<feature type="transmembrane region" description="Helical" evidence="2">
    <location>
        <begin position="54"/>
        <end position="73"/>
    </location>
</feature>
<dbReference type="AlphaFoldDB" id="A0A5B0EP26"/>
<evidence type="ECO:0000256" key="1">
    <source>
        <dbReference type="SAM" id="MobiDB-lite"/>
    </source>
</evidence>
<feature type="compositionally biased region" description="Low complexity" evidence="1">
    <location>
        <begin position="103"/>
        <end position="119"/>
    </location>
</feature>
<dbReference type="OrthoDB" id="4966791at2"/>
<evidence type="ECO:0000313" key="4">
    <source>
        <dbReference type="EMBL" id="KAA0979029.1"/>
    </source>
</evidence>